<dbReference type="InterPro" id="IPR011043">
    <property type="entry name" value="Gal_Oxase/kelch_b-propeller"/>
</dbReference>
<evidence type="ECO:0008006" key="3">
    <source>
        <dbReference type="Google" id="ProtNLM"/>
    </source>
</evidence>
<accession>A0A9P6FNF9</accession>
<protein>
    <recommendedName>
        <fullName evidence="3">Galactose oxidase</fullName>
    </recommendedName>
</protein>
<dbReference type="AlphaFoldDB" id="A0A9P6FNF9"/>
<dbReference type="Proteomes" id="UP000780801">
    <property type="component" value="Unassembled WGS sequence"/>
</dbReference>
<comment type="caution">
    <text evidence="1">The sequence shown here is derived from an EMBL/GenBank/DDBJ whole genome shotgun (WGS) entry which is preliminary data.</text>
</comment>
<dbReference type="SUPFAM" id="SSF50965">
    <property type="entry name" value="Galactose oxidase, central domain"/>
    <property type="match status" value="1"/>
</dbReference>
<name>A0A9P6FNF9_9FUNG</name>
<gene>
    <name evidence="1" type="ORF">BGW38_005739</name>
</gene>
<sequence>MHSSHDSGLLALGSSPVSRFDYDDNRWESTAPSDRGRTYVTMNENAFVRGVTLDTNQGIVYGFGRSADDITPWQLTLFNARENKAEVLSFTYQHSAPESNSALEPIYDLTARKIYVFQHKSPTKDNAVYSFSTSDRKWTRMRTTGDVPGYRKDPCFISVGSGNALLVGGSGENFTPGTNTALKDAYLLRLSTGVWTRVADAPTAYHGASVCIYHPGSDTAILWGGRSSSINTSDGFNNGTVSQVKLNTGAPMIYNLQNNVWQPYFKAAVNNRPESDYARPINAASTLRPQNMEPEFAFV</sequence>
<dbReference type="InterPro" id="IPR015915">
    <property type="entry name" value="Kelch-typ_b-propeller"/>
</dbReference>
<dbReference type="OrthoDB" id="2346905at2759"/>
<evidence type="ECO:0000313" key="2">
    <source>
        <dbReference type="Proteomes" id="UP000780801"/>
    </source>
</evidence>
<evidence type="ECO:0000313" key="1">
    <source>
        <dbReference type="EMBL" id="KAF9578449.1"/>
    </source>
</evidence>
<dbReference type="Gene3D" id="2.120.10.80">
    <property type="entry name" value="Kelch-type beta propeller"/>
    <property type="match status" value="1"/>
</dbReference>
<dbReference type="EMBL" id="JAABOA010003643">
    <property type="protein sequence ID" value="KAF9578449.1"/>
    <property type="molecule type" value="Genomic_DNA"/>
</dbReference>
<proteinExistence type="predicted"/>
<organism evidence="1 2">
    <name type="scientific">Lunasporangiospora selenospora</name>
    <dbReference type="NCBI Taxonomy" id="979761"/>
    <lineage>
        <taxon>Eukaryota</taxon>
        <taxon>Fungi</taxon>
        <taxon>Fungi incertae sedis</taxon>
        <taxon>Mucoromycota</taxon>
        <taxon>Mortierellomycotina</taxon>
        <taxon>Mortierellomycetes</taxon>
        <taxon>Mortierellales</taxon>
        <taxon>Mortierellaceae</taxon>
        <taxon>Lunasporangiospora</taxon>
    </lineage>
</organism>
<keyword evidence="2" id="KW-1185">Reference proteome</keyword>
<reference evidence="1" key="1">
    <citation type="journal article" date="2020" name="Fungal Divers.">
        <title>Resolving the Mortierellaceae phylogeny through synthesis of multi-gene phylogenetics and phylogenomics.</title>
        <authorList>
            <person name="Vandepol N."/>
            <person name="Liber J."/>
            <person name="Desiro A."/>
            <person name="Na H."/>
            <person name="Kennedy M."/>
            <person name="Barry K."/>
            <person name="Grigoriev I.V."/>
            <person name="Miller A.N."/>
            <person name="O'Donnell K."/>
            <person name="Stajich J.E."/>
            <person name="Bonito G."/>
        </authorList>
    </citation>
    <scope>NUCLEOTIDE SEQUENCE</scope>
    <source>
        <strain evidence="1">KOD1015</strain>
    </source>
</reference>